<comment type="similarity">
    <text evidence="7">Belongs to the YfgM family.</text>
</comment>
<dbReference type="InterPro" id="IPR011990">
    <property type="entry name" value="TPR-like_helical_dom_sf"/>
</dbReference>
<feature type="domain" description="Ancillary SecYEG translocon subunit/Cell division coordinator CpoB TPR" evidence="10">
    <location>
        <begin position="15"/>
        <end position="202"/>
    </location>
</feature>
<keyword evidence="4 9" id="KW-1133">Transmembrane helix</keyword>
<evidence type="ECO:0000256" key="8">
    <source>
        <dbReference type="ARBA" id="ARBA00024235"/>
    </source>
</evidence>
<dbReference type="PANTHER" id="PTHR38035:SF1">
    <property type="entry name" value="ANCILLARY SECYEG TRANSLOCON SUBUNIT"/>
    <property type="match status" value="1"/>
</dbReference>
<gene>
    <name evidence="11" type="ORF">OE749_00255</name>
</gene>
<comment type="subcellular location">
    <subcellularLocation>
        <location evidence="1">Cell membrane</location>
        <topology evidence="1">Single-pass type II membrane protein</topology>
    </subcellularLocation>
</comment>
<evidence type="ECO:0000256" key="6">
    <source>
        <dbReference type="ARBA" id="ARBA00023186"/>
    </source>
</evidence>
<evidence type="ECO:0000313" key="12">
    <source>
        <dbReference type="Proteomes" id="UP001652504"/>
    </source>
</evidence>
<sequence>MEQFATEEQQVEAIKKFWKDNGAAIVIGAVLGLGGLWGWRYYGEQQVANMEKASTEYELVTTSVGVDDATDVKVAEFISANKESGYSVLAALQLSKASIDAENFEEAIQHLDFVASNASEVSIKDIANLRLARIYLQQDKLDAAMKAAEAVSSESFGAQVQELKGDIYLAQSLTDKARAAYSAALEDNAGNYLLKMKLDNLASING</sequence>
<dbReference type="PANTHER" id="PTHR38035">
    <property type="entry name" value="UPF0070 PROTEIN YFGM"/>
    <property type="match status" value="1"/>
</dbReference>
<evidence type="ECO:0000259" key="10">
    <source>
        <dbReference type="Pfam" id="PF09976"/>
    </source>
</evidence>
<evidence type="ECO:0000256" key="7">
    <source>
        <dbReference type="ARBA" id="ARBA00024197"/>
    </source>
</evidence>
<dbReference type="Pfam" id="PF09976">
    <property type="entry name" value="TPR_21"/>
    <property type="match status" value="1"/>
</dbReference>
<evidence type="ECO:0000256" key="3">
    <source>
        <dbReference type="ARBA" id="ARBA00022692"/>
    </source>
</evidence>
<organism evidence="11 12">
    <name type="scientific">Fluctibacter corallii</name>
    <dbReference type="NCBI Taxonomy" id="2984329"/>
    <lineage>
        <taxon>Bacteria</taxon>
        <taxon>Pseudomonadati</taxon>
        <taxon>Pseudomonadota</taxon>
        <taxon>Gammaproteobacteria</taxon>
        <taxon>Alteromonadales</taxon>
        <taxon>Alteromonadaceae</taxon>
        <taxon>Fluctibacter</taxon>
    </lineage>
</organism>
<proteinExistence type="inferred from homology"/>
<evidence type="ECO:0000256" key="4">
    <source>
        <dbReference type="ARBA" id="ARBA00022989"/>
    </source>
</evidence>
<protein>
    <recommendedName>
        <fullName evidence="8">Ancillary SecYEG translocon subunit</fullName>
    </recommendedName>
</protein>
<evidence type="ECO:0000313" key="11">
    <source>
        <dbReference type="EMBL" id="MCV2883126.1"/>
    </source>
</evidence>
<reference evidence="11 12" key="1">
    <citation type="submission" date="2022-10" db="EMBL/GenBank/DDBJ databases">
        <title>Aestuariibacter sp. AA17 isolated from Montipora capitata coral fragment.</title>
        <authorList>
            <person name="Emsley S.A."/>
            <person name="Pfannmuller K.M."/>
            <person name="Loughran R.M."/>
            <person name="Shlafstein M."/>
            <person name="Papke E."/>
            <person name="Saw J.H."/>
            <person name="Ushijima B."/>
            <person name="Videau P."/>
        </authorList>
    </citation>
    <scope>NUCLEOTIDE SEQUENCE [LARGE SCALE GENOMIC DNA]</scope>
    <source>
        <strain evidence="11 12">AA17</strain>
    </source>
</reference>
<keyword evidence="6" id="KW-0143">Chaperone</keyword>
<dbReference type="InterPro" id="IPR018704">
    <property type="entry name" value="SecYEG/CpoB_TPR"/>
</dbReference>
<dbReference type="InterPro" id="IPR026039">
    <property type="entry name" value="YfgM"/>
</dbReference>
<dbReference type="Proteomes" id="UP001652504">
    <property type="component" value="Unassembled WGS sequence"/>
</dbReference>
<evidence type="ECO:0000256" key="1">
    <source>
        <dbReference type="ARBA" id="ARBA00004401"/>
    </source>
</evidence>
<dbReference type="Gene3D" id="1.25.40.10">
    <property type="entry name" value="Tetratricopeptide repeat domain"/>
    <property type="match status" value="1"/>
</dbReference>
<comment type="caution">
    <text evidence="11">The sequence shown here is derived from an EMBL/GenBank/DDBJ whole genome shotgun (WGS) entry which is preliminary data.</text>
</comment>
<evidence type="ECO:0000256" key="2">
    <source>
        <dbReference type="ARBA" id="ARBA00022475"/>
    </source>
</evidence>
<keyword evidence="12" id="KW-1185">Reference proteome</keyword>
<dbReference type="EMBL" id="JAOWKX010000001">
    <property type="protein sequence ID" value="MCV2883126.1"/>
    <property type="molecule type" value="Genomic_DNA"/>
</dbReference>
<name>A0ABT3A401_9ALTE</name>
<evidence type="ECO:0000256" key="9">
    <source>
        <dbReference type="SAM" id="Phobius"/>
    </source>
</evidence>
<accession>A0ABT3A401</accession>
<dbReference type="PIRSF" id="PIRSF006170">
    <property type="entry name" value="YfgM"/>
    <property type="match status" value="1"/>
</dbReference>
<dbReference type="SUPFAM" id="SSF48452">
    <property type="entry name" value="TPR-like"/>
    <property type="match status" value="1"/>
</dbReference>
<keyword evidence="5 9" id="KW-0472">Membrane</keyword>
<dbReference type="RefSeq" id="WP_263710331.1">
    <property type="nucleotide sequence ID" value="NZ_JAOWKX010000001.1"/>
</dbReference>
<keyword evidence="3 9" id="KW-0812">Transmembrane</keyword>
<evidence type="ECO:0000256" key="5">
    <source>
        <dbReference type="ARBA" id="ARBA00023136"/>
    </source>
</evidence>
<keyword evidence="2" id="KW-1003">Cell membrane</keyword>
<feature type="transmembrane region" description="Helical" evidence="9">
    <location>
        <begin position="22"/>
        <end position="42"/>
    </location>
</feature>